<evidence type="ECO:0008006" key="6">
    <source>
        <dbReference type="Google" id="ProtNLM"/>
    </source>
</evidence>
<comment type="similarity">
    <text evidence="1">Belongs to the bacterial ribosomal protein bL27 family.</text>
</comment>
<reference evidence="4 5" key="1">
    <citation type="submission" date="2024-02" db="EMBL/GenBank/DDBJ databases">
        <authorList>
            <person name="Daric V."/>
            <person name="Darras S."/>
        </authorList>
    </citation>
    <scope>NUCLEOTIDE SEQUENCE [LARGE SCALE GENOMIC DNA]</scope>
</reference>
<keyword evidence="2" id="KW-0689">Ribosomal protein</keyword>
<dbReference type="EMBL" id="CAWYQH010000098">
    <property type="protein sequence ID" value="CAK8685073.1"/>
    <property type="molecule type" value="Genomic_DNA"/>
</dbReference>
<evidence type="ECO:0000256" key="3">
    <source>
        <dbReference type="ARBA" id="ARBA00023274"/>
    </source>
</evidence>
<keyword evidence="3" id="KW-0687">Ribonucleoprotein</keyword>
<evidence type="ECO:0000313" key="4">
    <source>
        <dbReference type="EMBL" id="CAK8685073.1"/>
    </source>
</evidence>
<evidence type="ECO:0000256" key="1">
    <source>
        <dbReference type="ARBA" id="ARBA00010797"/>
    </source>
</evidence>
<dbReference type="Pfam" id="PF01016">
    <property type="entry name" value="Ribosomal_L27"/>
    <property type="match status" value="1"/>
</dbReference>
<dbReference type="Gene3D" id="2.40.50.100">
    <property type="match status" value="1"/>
</dbReference>
<dbReference type="PANTHER" id="PTHR15893">
    <property type="entry name" value="RIBOSOMAL PROTEIN L27"/>
    <property type="match status" value="1"/>
</dbReference>
<proteinExistence type="inferred from homology"/>
<dbReference type="PANTHER" id="PTHR15893:SF0">
    <property type="entry name" value="LARGE RIBOSOMAL SUBUNIT PROTEIN BL27M"/>
    <property type="match status" value="1"/>
</dbReference>
<comment type="caution">
    <text evidence="4">The sequence shown here is derived from an EMBL/GenBank/DDBJ whole genome shotgun (WGS) entry which is preliminary data.</text>
</comment>
<evidence type="ECO:0000256" key="2">
    <source>
        <dbReference type="ARBA" id="ARBA00022980"/>
    </source>
</evidence>
<dbReference type="SUPFAM" id="SSF110324">
    <property type="entry name" value="Ribosomal L27 protein-like"/>
    <property type="match status" value="1"/>
</dbReference>
<keyword evidence="5" id="KW-1185">Reference proteome</keyword>
<dbReference type="InterPro" id="IPR001684">
    <property type="entry name" value="Ribosomal_bL27"/>
</dbReference>
<name>A0ABP0FZP7_CLALP</name>
<sequence length="155" mass="17147">MSASFCTRYGFVKYNSASSIIKCLVPKDSPAVIQTCYASTGQKGYTRNKNITGHPKHRGWKVQEGDTVHQGYILATQIHKFRWHPGANVAVGRNKTLNATCSGTVRFTKEIFIPNPSSALAEAVATFPRGAFLYKTTINIVPRPDIGRFRLVETV</sequence>
<evidence type="ECO:0000313" key="5">
    <source>
        <dbReference type="Proteomes" id="UP001642483"/>
    </source>
</evidence>
<dbReference type="Proteomes" id="UP001642483">
    <property type="component" value="Unassembled WGS sequence"/>
</dbReference>
<accession>A0ABP0FZP7</accession>
<organism evidence="4 5">
    <name type="scientific">Clavelina lepadiformis</name>
    <name type="common">Light-bulb sea squirt</name>
    <name type="synonym">Ascidia lepadiformis</name>
    <dbReference type="NCBI Taxonomy" id="159417"/>
    <lineage>
        <taxon>Eukaryota</taxon>
        <taxon>Metazoa</taxon>
        <taxon>Chordata</taxon>
        <taxon>Tunicata</taxon>
        <taxon>Ascidiacea</taxon>
        <taxon>Aplousobranchia</taxon>
        <taxon>Clavelinidae</taxon>
        <taxon>Clavelina</taxon>
    </lineage>
</organism>
<gene>
    <name evidence="4" type="ORF">CVLEPA_LOCUS16230</name>
</gene>
<protein>
    <recommendedName>
        <fullName evidence="6">Ribosomal protein L27</fullName>
    </recommendedName>
</protein>